<dbReference type="OrthoDB" id="9803739at2"/>
<reference evidence="1 2" key="1">
    <citation type="submission" date="2018-10" db="EMBL/GenBank/DDBJ databases">
        <authorList>
            <person name="Jung H.S."/>
            <person name="Jeon C.O."/>
        </authorList>
    </citation>
    <scope>NUCLEOTIDE SEQUENCE [LARGE SCALE GENOMIC DNA]</scope>
    <source>
        <strain evidence="1 2">MA-7-27</strain>
    </source>
</reference>
<dbReference type="SUPFAM" id="SSF53681">
    <property type="entry name" value="Aspartate/glutamate racemase"/>
    <property type="match status" value="2"/>
</dbReference>
<dbReference type="InterPro" id="IPR015942">
    <property type="entry name" value="Asp/Glu/hydantoin_racemase"/>
</dbReference>
<dbReference type="Proteomes" id="UP000281343">
    <property type="component" value="Unassembled WGS sequence"/>
</dbReference>
<comment type="caution">
    <text evidence="1">The sequence shown here is derived from an EMBL/GenBank/DDBJ whole genome shotgun (WGS) entry which is preliminary data.</text>
</comment>
<dbReference type="EMBL" id="RCNT01000002">
    <property type="protein sequence ID" value="RMA43136.1"/>
    <property type="molecule type" value="Genomic_DNA"/>
</dbReference>
<dbReference type="AlphaFoldDB" id="A0A3L9YB06"/>
<dbReference type="Gene3D" id="3.40.50.1860">
    <property type="match status" value="2"/>
</dbReference>
<dbReference type="Pfam" id="PF01177">
    <property type="entry name" value="Asp_Glu_race"/>
    <property type="match status" value="1"/>
</dbReference>
<dbReference type="InterPro" id="IPR001920">
    <property type="entry name" value="Asp/Glu_race"/>
</dbReference>
<protein>
    <submittedName>
        <fullName evidence="1">Aspartate/glutamate racemase family protein</fullName>
    </submittedName>
</protein>
<name>A0A3L9YB06_9RHOB</name>
<sequence length="230" mass="24499">MHIGLIGGIGPAATLVYYQRLTARMRALDRRLDLTIVQADVGDLIRNNNADNRAAQARIYAGLLSRLHAAGADCAAITSLGGHFCYAETETISPLPLVSAITPLDSAFAAEGLATVGLLGTEVVMRTGLYGQMRRTRPVAPAGDLREIGLLYQDIALSGTCSAAQRRRLFDEGRRMVETGGAEAIVMAGTDLGLAFDGHDPGYRVIDAVDIHVDLLTRLATDQIALDRIA</sequence>
<dbReference type="RefSeq" id="WP_121897071.1">
    <property type="nucleotide sequence ID" value="NZ_RCNT01000002.1"/>
</dbReference>
<evidence type="ECO:0000313" key="1">
    <source>
        <dbReference type="EMBL" id="RMA43136.1"/>
    </source>
</evidence>
<evidence type="ECO:0000313" key="2">
    <source>
        <dbReference type="Proteomes" id="UP000281343"/>
    </source>
</evidence>
<accession>A0A3L9YB06</accession>
<dbReference type="GO" id="GO:0047661">
    <property type="term" value="F:amino-acid racemase activity"/>
    <property type="evidence" value="ECO:0007669"/>
    <property type="project" value="InterPro"/>
</dbReference>
<proteinExistence type="predicted"/>
<gene>
    <name evidence="1" type="ORF">D9R08_05775</name>
</gene>
<organism evidence="1 2">
    <name type="scientific">Rhodophyticola porphyridii</name>
    <dbReference type="NCBI Taxonomy" id="1852017"/>
    <lineage>
        <taxon>Bacteria</taxon>
        <taxon>Pseudomonadati</taxon>
        <taxon>Pseudomonadota</taxon>
        <taxon>Alphaproteobacteria</taxon>
        <taxon>Rhodobacterales</taxon>
        <taxon>Roseobacteraceae</taxon>
        <taxon>Rhodophyticola</taxon>
    </lineage>
</organism>
<keyword evidence="2" id="KW-1185">Reference proteome</keyword>